<feature type="compositionally biased region" description="Acidic residues" evidence="4">
    <location>
        <begin position="182"/>
        <end position="197"/>
    </location>
</feature>
<evidence type="ECO:0000313" key="7">
    <source>
        <dbReference type="Proteomes" id="UP001295423"/>
    </source>
</evidence>
<proteinExistence type="predicted"/>
<name>A0AAD2GB80_9STRA</name>
<dbReference type="InterPro" id="IPR050582">
    <property type="entry name" value="HAD-like_SerB"/>
</dbReference>
<dbReference type="GO" id="GO:0016787">
    <property type="term" value="F:hydrolase activity"/>
    <property type="evidence" value="ECO:0007669"/>
    <property type="project" value="UniProtKB-KW"/>
</dbReference>
<keyword evidence="5" id="KW-1133">Transmembrane helix</keyword>
<dbReference type="InterPro" id="IPR023214">
    <property type="entry name" value="HAD_sf"/>
</dbReference>
<dbReference type="SUPFAM" id="SSF56784">
    <property type="entry name" value="HAD-like"/>
    <property type="match status" value="1"/>
</dbReference>
<evidence type="ECO:0000313" key="6">
    <source>
        <dbReference type="EMBL" id="CAJ1968022.1"/>
    </source>
</evidence>
<keyword evidence="1" id="KW-0479">Metal-binding</keyword>
<gene>
    <name evidence="6" type="ORF">CYCCA115_LOCUS23048</name>
</gene>
<dbReference type="Gene3D" id="3.40.50.1000">
    <property type="entry name" value="HAD superfamily/HAD-like"/>
    <property type="match status" value="2"/>
</dbReference>
<dbReference type="GO" id="GO:0046872">
    <property type="term" value="F:metal ion binding"/>
    <property type="evidence" value="ECO:0007669"/>
    <property type="project" value="UniProtKB-KW"/>
</dbReference>
<reference evidence="6" key="1">
    <citation type="submission" date="2023-08" db="EMBL/GenBank/DDBJ databases">
        <authorList>
            <person name="Audoor S."/>
            <person name="Bilcke G."/>
        </authorList>
    </citation>
    <scope>NUCLEOTIDE SEQUENCE</scope>
</reference>
<dbReference type="Pfam" id="PF12710">
    <property type="entry name" value="HAD"/>
    <property type="match status" value="1"/>
</dbReference>
<dbReference type="InterPro" id="IPR036412">
    <property type="entry name" value="HAD-like_sf"/>
</dbReference>
<accession>A0AAD2GB80</accession>
<dbReference type="AlphaFoldDB" id="A0AAD2GB80"/>
<keyword evidence="2" id="KW-0378">Hydrolase</keyword>
<keyword evidence="7" id="KW-1185">Reference proteome</keyword>
<keyword evidence="3" id="KW-0460">Magnesium</keyword>
<dbReference type="PANTHER" id="PTHR43344:SF13">
    <property type="entry name" value="PHOSPHATASE RV3661-RELATED"/>
    <property type="match status" value="1"/>
</dbReference>
<evidence type="ECO:0000256" key="4">
    <source>
        <dbReference type="SAM" id="MobiDB-lite"/>
    </source>
</evidence>
<feature type="transmembrane region" description="Helical" evidence="5">
    <location>
        <begin position="307"/>
        <end position="329"/>
    </location>
</feature>
<organism evidence="6 7">
    <name type="scientific">Cylindrotheca closterium</name>
    <dbReference type="NCBI Taxonomy" id="2856"/>
    <lineage>
        <taxon>Eukaryota</taxon>
        <taxon>Sar</taxon>
        <taxon>Stramenopiles</taxon>
        <taxon>Ochrophyta</taxon>
        <taxon>Bacillariophyta</taxon>
        <taxon>Bacillariophyceae</taxon>
        <taxon>Bacillariophycidae</taxon>
        <taxon>Bacillariales</taxon>
        <taxon>Bacillariaceae</taxon>
        <taxon>Cylindrotheca</taxon>
    </lineage>
</organism>
<comment type="caution">
    <text evidence="6">The sequence shown here is derived from an EMBL/GenBank/DDBJ whole genome shotgun (WGS) entry which is preliminary data.</text>
</comment>
<feature type="region of interest" description="Disordered" evidence="4">
    <location>
        <begin position="166"/>
        <end position="198"/>
    </location>
</feature>
<evidence type="ECO:0000256" key="2">
    <source>
        <dbReference type="ARBA" id="ARBA00022801"/>
    </source>
</evidence>
<dbReference type="PANTHER" id="PTHR43344">
    <property type="entry name" value="PHOSPHOSERINE PHOSPHATASE"/>
    <property type="match status" value="1"/>
</dbReference>
<protein>
    <submittedName>
        <fullName evidence="6">Uncharacterized protein</fullName>
    </submittedName>
</protein>
<keyword evidence="5" id="KW-0812">Transmembrane</keyword>
<evidence type="ECO:0000256" key="5">
    <source>
        <dbReference type="SAM" id="Phobius"/>
    </source>
</evidence>
<evidence type="ECO:0000256" key="3">
    <source>
        <dbReference type="ARBA" id="ARBA00022842"/>
    </source>
</evidence>
<sequence length="332" mass="38010">MMQSTKNKNNDDDERIRRIAAFFDFDKTLIALDSAGKEATTVLATKYDAYHHYPLLWTGLIVCTLLNPLVERNYMQTETLNLIYYYCCYRNLSVNELQGHAQDLYLRLLKPAVYQEILNEMQEHQRKGHLVVLLSATSEHLIEPFAKEYKVDVCISTKIIKKQTVHSKRKRTKGDNNNNNNDNDDSDDSDDDDDDDAQYYYTGVVDGKVCCQKTKSDHVHRLAQEYNLNLQKSFAYSDHHHDIPLLESVGNPSVVHPTSLLEQEAKKRDWPILRPIIPEIVIAMEEAKQKTKKTKDEEQDSSLPKTMILFGIGILGLGTVIVGLGLPLIRSQ</sequence>
<keyword evidence="5" id="KW-0472">Membrane</keyword>
<evidence type="ECO:0000256" key="1">
    <source>
        <dbReference type="ARBA" id="ARBA00022723"/>
    </source>
</evidence>
<dbReference type="EMBL" id="CAKOGP040002358">
    <property type="protein sequence ID" value="CAJ1968022.1"/>
    <property type="molecule type" value="Genomic_DNA"/>
</dbReference>
<dbReference type="Proteomes" id="UP001295423">
    <property type="component" value="Unassembled WGS sequence"/>
</dbReference>